<evidence type="ECO:0000313" key="1">
    <source>
        <dbReference type="EMBL" id="PAK76915.1"/>
    </source>
</evidence>
<dbReference type="Proteomes" id="UP000216151">
    <property type="component" value="Unassembled WGS sequence"/>
</dbReference>
<reference evidence="1 2" key="1">
    <citation type="submission" date="2017-04" db="EMBL/GenBank/DDBJ databases">
        <title>Kefir bacterial isolates.</title>
        <authorList>
            <person name="Kim Y."/>
            <person name="Blasche S."/>
            <person name="Patil K.R."/>
        </authorList>
    </citation>
    <scope>NUCLEOTIDE SEQUENCE [LARGE SCALE GENOMIC DNA]</scope>
    <source>
        <strain evidence="1 2">KR</strain>
    </source>
</reference>
<protein>
    <submittedName>
        <fullName evidence="1">Uncharacterized protein</fullName>
    </submittedName>
</protein>
<name>A0A269XUH5_9PROT</name>
<gene>
    <name evidence="1" type="ORF">B8X00_12500</name>
</gene>
<keyword evidence="2" id="KW-1185">Reference proteome</keyword>
<dbReference type="AlphaFoldDB" id="A0A269XUH5"/>
<accession>A0A269XUH5</accession>
<sequence>MFEALLGEVRELSKKKPDATLSKSKVTLINAVLSDLLTILNSEPEGKYLHALEDENLPQVSDALMMMAQFNTVLIAFRARYYQSVEVGYERYWITKELLAAWESEETQDENDEDHQ</sequence>
<proteinExistence type="predicted"/>
<dbReference type="EMBL" id="NCXK01000036">
    <property type="protein sequence ID" value="PAK76915.1"/>
    <property type="molecule type" value="Genomic_DNA"/>
</dbReference>
<comment type="caution">
    <text evidence="1">The sequence shown here is derived from an EMBL/GenBank/DDBJ whole genome shotgun (WGS) entry which is preliminary data.</text>
</comment>
<organism evidence="1 2">
    <name type="scientific">Acetobacter fabarum</name>
    <dbReference type="NCBI Taxonomy" id="483199"/>
    <lineage>
        <taxon>Bacteria</taxon>
        <taxon>Pseudomonadati</taxon>
        <taxon>Pseudomonadota</taxon>
        <taxon>Alphaproteobacteria</taxon>
        <taxon>Acetobacterales</taxon>
        <taxon>Acetobacteraceae</taxon>
        <taxon>Acetobacter</taxon>
    </lineage>
</organism>
<evidence type="ECO:0000313" key="2">
    <source>
        <dbReference type="Proteomes" id="UP000216151"/>
    </source>
</evidence>